<protein>
    <recommendedName>
        <fullName evidence="3">SF3 helicase domain-containing protein</fullName>
    </recommendedName>
</protein>
<dbReference type="RefSeq" id="WP_187482878.1">
    <property type="nucleotide sequence ID" value="NZ_CP060695.1"/>
</dbReference>
<evidence type="ECO:0000313" key="2">
    <source>
        <dbReference type="Proteomes" id="UP000515808"/>
    </source>
</evidence>
<dbReference type="EMBL" id="CP060695">
    <property type="protein sequence ID" value="QNM85986.1"/>
    <property type="molecule type" value="Genomic_DNA"/>
</dbReference>
<keyword evidence="2" id="KW-1185">Reference proteome</keyword>
<organism evidence="1 2">
    <name type="scientific">Polaribacter pectinis</name>
    <dbReference type="NCBI Taxonomy" id="2738844"/>
    <lineage>
        <taxon>Bacteria</taxon>
        <taxon>Pseudomonadati</taxon>
        <taxon>Bacteroidota</taxon>
        <taxon>Flavobacteriia</taxon>
        <taxon>Flavobacteriales</taxon>
        <taxon>Flavobacteriaceae</taxon>
    </lineage>
</organism>
<dbReference type="KEGG" id="ppec:H9W90_02410"/>
<proteinExistence type="predicted"/>
<accession>A0A7G9LBI7</accession>
<evidence type="ECO:0000313" key="1">
    <source>
        <dbReference type="EMBL" id="QNM85986.1"/>
    </source>
</evidence>
<gene>
    <name evidence="1" type="ORF">H9W90_02410</name>
</gene>
<name>A0A7G9LBI7_9FLAO</name>
<sequence>MILERETPFWRNDDKGNIKIVNSELLKFLADNGFVRIKLADANHILVKNNNNRIRITSEAEMIAFVGDYLKKIKENKVYEMFVSSVGNLINNKKLSFLPVDELPRDRDRKDSGIFYYQNCYSVISEDGIEVKEYSELPYVIWESRIIKHDYVQDKDKSIGQFQQFCFNISKKDENRFLSLKTILGYLLHRCKIKDEAKAIILYDENMVLNDKTNGGTGKTLLSIALSKVRDLELFDGKSIKNDSWFKNQRINLTTDIITYDDLNKTTSLELFYSMITTGVEVEKKRKDAFYIKHEDSPKIIITSNYPVKGPGGSSDLRRRFEFEVANYYDEEFTPEKEFGNMFFNEDWGIEEWQKFYHFLMECLTSYLKYGLVKATPINYNQKKLEMNTSKEFLEFADDFLDFNFWDDKREAEALFKECYPEETISPHRFNKWLKEYCFENDAELETKSTGSNYLFKMTKNVKGDEEDCVQSNK</sequence>
<dbReference type="AlphaFoldDB" id="A0A7G9LBI7"/>
<dbReference type="Proteomes" id="UP000515808">
    <property type="component" value="Chromosome"/>
</dbReference>
<evidence type="ECO:0008006" key="3">
    <source>
        <dbReference type="Google" id="ProtNLM"/>
    </source>
</evidence>
<reference evidence="1 2" key="1">
    <citation type="submission" date="2020-08" db="EMBL/GenBank/DDBJ databases">
        <title>Polaribacter sp. L12M9 isolated from gut of the Korean scallop.</title>
        <authorList>
            <person name="Jeong Y.S."/>
        </authorList>
    </citation>
    <scope>NUCLEOTIDE SEQUENCE [LARGE SCALE GENOMIC DNA]</scope>
    <source>
        <strain evidence="1 2">L12M9</strain>
    </source>
</reference>